<accession>A0A0G0JEC7</accession>
<sequence>MYEAHLSHIKETSIIVHLVRSSIDDNVTHVEKSIDPERDIETIELELILKDLEVVGSMLPKLERNSKGDKKLQVWVEAVKKLEEHLENEKKASKFDWPEEFDDKRKELSLLTDKKVIYLINSSDKDIPEKLEKVLAGKEYIVTNLKFEQEVRDMSEQEKIEFTKEFGLGLRALEELVKMSYKTLGLLSFFTAGEKEARAWTIEKGMLAPQAAGVIHTDFEKNFIATDVVSYDDFIANGGWNGSKLAGKARLEGKIYEVKDGDVMIIRHGGGK</sequence>
<proteinExistence type="predicted"/>
<dbReference type="PANTHER" id="PTHR23305">
    <property type="entry name" value="OBG GTPASE FAMILY"/>
    <property type="match status" value="1"/>
</dbReference>
<evidence type="ECO:0000313" key="5">
    <source>
        <dbReference type="Proteomes" id="UP000034852"/>
    </source>
</evidence>
<dbReference type="Proteomes" id="UP000034852">
    <property type="component" value="Unassembled WGS sequence"/>
</dbReference>
<dbReference type="InterPro" id="IPR012675">
    <property type="entry name" value="Beta-grasp_dom_sf"/>
</dbReference>
<dbReference type="InterPro" id="IPR013029">
    <property type="entry name" value="YchF_C"/>
</dbReference>
<evidence type="ECO:0000256" key="1">
    <source>
        <dbReference type="ARBA" id="ARBA00022741"/>
    </source>
</evidence>
<reference evidence="4 5" key="1">
    <citation type="journal article" date="2015" name="Nature">
        <title>rRNA introns, odd ribosomes, and small enigmatic genomes across a large radiation of phyla.</title>
        <authorList>
            <person name="Brown C.T."/>
            <person name="Hug L.A."/>
            <person name="Thomas B.C."/>
            <person name="Sharon I."/>
            <person name="Castelle C.J."/>
            <person name="Singh A."/>
            <person name="Wilkins M.J."/>
            <person name="Williams K.H."/>
            <person name="Banfield J.F."/>
        </authorList>
    </citation>
    <scope>NUCLEOTIDE SEQUENCE [LARGE SCALE GENOMIC DNA]</scope>
</reference>
<dbReference type="GO" id="GO:0005737">
    <property type="term" value="C:cytoplasm"/>
    <property type="evidence" value="ECO:0007669"/>
    <property type="project" value="TreeGrafter"/>
</dbReference>
<dbReference type="AlphaFoldDB" id="A0A0G0JEC7"/>
<dbReference type="Gene3D" id="1.10.150.300">
    <property type="entry name" value="TGS-like domain"/>
    <property type="match status" value="1"/>
</dbReference>
<dbReference type="InterPro" id="IPR012676">
    <property type="entry name" value="TGS-like"/>
</dbReference>
<dbReference type="InterPro" id="IPR027417">
    <property type="entry name" value="P-loop_NTPase"/>
</dbReference>
<dbReference type="EMBL" id="LBTH01000036">
    <property type="protein sequence ID" value="KKQ35089.1"/>
    <property type="molecule type" value="Genomic_DNA"/>
</dbReference>
<dbReference type="Gene3D" id="3.10.20.30">
    <property type="match status" value="1"/>
</dbReference>
<dbReference type="SUPFAM" id="SSF81271">
    <property type="entry name" value="TGS-like"/>
    <property type="match status" value="1"/>
</dbReference>
<dbReference type="InterPro" id="IPR023192">
    <property type="entry name" value="TGS-like_dom_sf"/>
</dbReference>
<name>A0A0G0JEC7_9BACT</name>
<protein>
    <submittedName>
        <fullName evidence="4">GTP-binding protein YchF</fullName>
    </submittedName>
</protein>
<dbReference type="PANTHER" id="PTHR23305:SF18">
    <property type="entry name" value="OBG-TYPE G DOMAIN-CONTAINING PROTEIN"/>
    <property type="match status" value="1"/>
</dbReference>
<comment type="caution">
    <text evidence="4">The sequence shown here is derived from an EMBL/GenBank/DDBJ whole genome shotgun (WGS) entry which is preliminary data.</text>
</comment>
<organism evidence="4 5">
    <name type="scientific">candidate division WS6 bacterium GW2011_GWA2_37_6</name>
    <dbReference type="NCBI Taxonomy" id="1619087"/>
    <lineage>
        <taxon>Bacteria</taxon>
        <taxon>Candidatus Dojkabacteria</taxon>
    </lineage>
</organism>
<dbReference type="SUPFAM" id="SSF52540">
    <property type="entry name" value="P-loop containing nucleoside triphosphate hydrolases"/>
    <property type="match status" value="1"/>
</dbReference>
<dbReference type="FunFam" id="3.10.20.30:FF:000001">
    <property type="entry name" value="Ribosome-binding ATPase YchF"/>
    <property type="match status" value="1"/>
</dbReference>
<dbReference type="GO" id="GO:0016887">
    <property type="term" value="F:ATP hydrolysis activity"/>
    <property type="evidence" value="ECO:0007669"/>
    <property type="project" value="TreeGrafter"/>
</dbReference>
<feature type="domain" description="YchF C-terminal" evidence="3">
    <location>
        <begin position="186"/>
        <end position="267"/>
    </location>
</feature>
<dbReference type="GO" id="GO:0005524">
    <property type="term" value="F:ATP binding"/>
    <property type="evidence" value="ECO:0007669"/>
    <property type="project" value="UniProtKB-KW"/>
</dbReference>
<dbReference type="Gene3D" id="3.40.50.300">
    <property type="entry name" value="P-loop containing nucleotide triphosphate hydrolases"/>
    <property type="match status" value="1"/>
</dbReference>
<evidence type="ECO:0000256" key="2">
    <source>
        <dbReference type="ARBA" id="ARBA00022840"/>
    </source>
</evidence>
<evidence type="ECO:0000313" key="4">
    <source>
        <dbReference type="EMBL" id="KKQ35089.1"/>
    </source>
</evidence>
<dbReference type="CDD" id="cd04867">
    <property type="entry name" value="TGS_YchF_OLA1"/>
    <property type="match status" value="1"/>
</dbReference>
<keyword evidence="1" id="KW-0547">Nucleotide-binding</keyword>
<dbReference type="Pfam" id="PF06071">
    <property type="entry name" value="YchF-GTPase_C"/>
    <property type="match status" value="1"/>
</dbReference>
<dbReference type="FunFam" id="1.10.150.300:FF:000001">
    <property type="entry name" value="Ribosome-binding ATPase YchF"/>
    <property type="match status" value="1"/>
</dbReference>
<keyword evidence="2" id="KW-0067">ATP-binding</keyword>
<evidence type="ECO:0000259" key="3">
    <source>
        <dbReference type="Pfam" id="PF06071"/>
    </source>
</evidence>
<gene>
    <name evidence="4" type="ORF">US52_C0036G0007</name>
</gene>
<dbReference type="PATRIC" id="fig|1619087.5.peg.454"/>